<reference evidence="2" key="1">
    <citation type="submission" date="2016-11" db="UniProtKB">
        <authorList>
            <consortium name="WormBaseParasite"/>
        </authorList>
    </citation>
    <scope>IDENTIFICATION</scope>
</reference>
<dbReference type="AlphaFoldDB" id="A0A1I7T429"/>
<keyword evidence="1" id="KW-1185">Reference proteome</keyword>
<dbReference type="WBParaSite" id="Csp11.Scaffold497.g2222.t1">
    <property type="protein sequence ID" value="Csp11.Scaffold497.g2222.t1"/>
    <property type="gene ID" value="Csp11.Scaffold497.g2222"/>
</dbReference>
<evidence type="ECO:0000313" key="2">
    <source>
        <dbReference type="WBParaSite" id="Csp11.Scaffold497.g2222.t1"/>
    </source>
</evidence>
<accession>A0A1I7T429</accession>
<proteinExistence type="predicted"/>
<evidence type="ECO:0000313" key="1">
    <source>
        <dbReference type="Proteomes" id="UP000095282"/>
    </source>
</evidence>
<dbReference type="Proteomes" id="UP000095282">
    <property type="component" value="Unplaced"/>
</dbReference>
<sequence length="123" mass="14641">MYCNCHYASGRMSAGLAATPREDIVMMLLSLMKVQMKDLPFDRRNYAASRADRMMFEQRYKDDHYHLPPNLYHLARIIFKGEATFYPDYNAIKSYFEEQYRIFKPSTDKLRFDFQKNGTIIIS</sequence>
<name>A0A1I7T429_9PELO</name>
<organism evidence="1 2">
    <name type="scientific">Caenorhabditis tropicalis</name>
    <dbReference type="NCBI Taxonomy" id="1561998"/>
    <lineage>
        <taxon>Eukaryota</taxon>
        <taxon>Metazoa</taxon>
        <taxon>Ecdysozoa</taxon>
        <taxon>Nematoda</taxon>
        <taxon>Chromadorea</taxon>
        <taxon>Rhabditida</taxon>
        <taxon>Rhabditina</taxon>
        <taxon>Rhabditomorpha</taxon>
        <taxon>Rhabditoidea</taxon>
        <taxon>Rhabditidae</taxon>
        <taxon>Peloderinae</taxon>
        <taxon>Caenorhabditis</taxon>
    </lineage>
</organism>
<protein>
    <submittedName>
        <fullName evidence="2">PAZ domain-containing protein</fullName>
    </submittedName>
</protein>